<dbReference type="Proteomes" id="UP000504602">
    <property type="component" value="Unplaced"/>
</dbReference>
<sequence>MKLGVACLLWLLLLCLSLPTTCGRVLERSMEIRTPDIDPSWYTGRGIRPVGRLGRRRVPAPLSPVCASLSVPHLTPTLIAPKDGLSPL</sequence>
<dbReference type="GO" id="GO:0007186">
    <property type="term" value="P:G protein-coupled receptor signaling pathway"/>
    <property type="evidence" value="ECO:0007669"/>
    <property type="project" value="TreeGrafter"/>
</dbReference>
<feature type="chain" id="PRO_5035434177" evidence="1">
    <location>
        <begin position="24"/>
        <end position="88"/>
    </location>
</feature>
<dbReference type="Pfam" id="PF15172">
    <property type="entry name" value="Prolactin_RP"/>
    <property type="match status" value="1"/>
</dbReference>
<evidence type="ECO:0000256" key="1">
    <source>
        <dbReference type="SAM" id="SignalP"/>
    </source>
</evidence>
<evidence type="ECO:0000313" key="2">
    <source>
        <dbReference type="Proteomes" id="UP000504602"/>
    </source>
</evidence>
<name>A0A8N5I3N6_GEOFO</name>
<accession>A0A8N5I3N6</accession>
<keyword evidence="1" id="KW-0732">Signal</keyword>
<dbReference type="GO" id="GO:0043434">
    <property type="term" value="P:response to peptide hormone"/>
    <property type="evidence" value="ECO:0007669"/>
    <property type="project" value="TreeGrafter"/>
</dbReference>
<dbReference type="PANTHER" id="PTHR17206:SF1">
    <property type="entry name" value="PROLACTIN-RELEASING PEPTIDE"/>
    <property type="match status" value="1"/>
</dbReference>
<dbReference type="CTD" id="51052"/>
<dbReference type="AlphaFoldDB" id="A0A8N5I3N6"/>
<dbReference type="InterPro" id="IPR026194">
    <property type="entry name" value="PrRP"/>
</dbReference>
<keyword evidence="2" id="KW-1185">Reference proteome</keyword>
<feature type="signal peptide" evidence="1">
    <location>
        <begin position="1"/>
        <end position="23"/>
    </location>
</feature>
<proteinExistence type="predicted"/>
<dbReference type="GO" id="GO:0005184">
    <property type="term" value="F:neuropeptide hormone activity"/>
    <property type="evidence" value="ECO:0007669"/>
    <property type="project" value="TreeGrafter"/>
</dbReference>
<reference evidence="3" key="1">
    <citation type="submission" date="2025-08" db="UniProtKB">
        <authorList>
            <consortium name="RefSeq"/>
        </authorList>
    </citation>
    <scope>IDENTIFICATION</scope>
</reference>
<gene>
    <name evidence="3" type="primary">PRLH</name>
</gene>
<dbReference type="PANTHER" id="PTHR17206">
    <property type="entry name" value="PROLACTIN-RELEASING PEPTIDE"/>
    <property type="match status" value="1"/>
</dbReference>
<dbReference type="GeneID" id="115948754"/>
<organism evidence="2 3">
    <name type="scientific">Geospiza fortis</name>
    <name type="common">Medium ground-finch</name>
    <dbReference type="NCBI Taxonomy" id="48883"/>
    <lineage>
        <taxon>Eukaryota</taxon>
        <taxon>Metazoa</taxon>
        <taxon>Chordata</taxon>
        <taxon>Craniata</taxon>
        <taxon>Vertebrata</taxon>
        <taxon>Euteleostomi</taxon>
        <taxon>Archelosauria</taxon>
        <taxon>Archosauria</taxon>
        <taxon>Dinosauria</taxon>
        <taxon>Saurischia</taxon>
        <taxon>Theropoda</taxon>
        <taxon>Coelurosauria</taxon>
        <taxon>Aves</taxon>
        <taxon>Neognathae</taxon>
        <taxon>Neoaves</taxon>
        <taxon>Telluraves</taxon>
        <taxon>Australaves</taxon>
        <taxon>Passeriformes</taxon>
        <taxon>Thraupidae</taxon>
        <taxon>Geospiza</taxon>
    </lineage>
</organism>
<dbReference type="GO" id="GO:0007631">
    <property type="term" value="P:feeding behavior"/>
    <property type="evidence" value="ECO:0007669"/>
    <property type="project" value="TreeGrafter"/>
</dbReference>
<dbReference type="GO" id="GO:0031861">
    <property type="term" value="F:prolactin-releasing peptide receptor binding"/>
    <property type="evidence" value="ECO:0007669"/>
    <property type="project" value="TreeGrafter"/>
</dbReference>
<evidence type="ECO:0000313" key="3">
    <source>
        <dbReference type="RefSeq" id="XP_030919355.1"/>
    </source>
</evidence>
<protein>
    <submittedName>
        <fullName evidence="3">Prolactin-releasing peptide</fullName>
    </submittedName>
</protein>
<dbReference type="RefSeq" id="XP_030919355.1">
    <property type="nucleotide sequence ID" value="XM_031063495.1"/>
</dbReference>